<evidence type="ECO:0000313" key="2">
    <source>
        <dbReference type="Proteomes" id="UP000383971"/>
    </source>
</evidence>
<proteinExistence type="predicted"/>
<name>A0A5E4WSZ5_9BURK</name>
<accession>A0A5E4WSZ5</accession>
<organism evidence="1 2">
    <name type="scientific">Pandoraea communis</name>
    <dbReference type="NCBI Taxonomy" id="2508297"/>
    <lineage>
        <taxon>Bacteria</taxon>
        <taxon>Pseudomonadati</taxon>
        <taxon>Pseudomonadota</taxon>
        <taxon>Betaproteobacteria</taxon>
        <taxon>Burkholderiales</taxon>
        <taxon>Burkholderiaceae</taxon>
        <taxon>Pandoraea</taxon>
    </lineage>
</organism>
<gene>
    <name evidence="1" type="ORF">PCO31111_03503</name>
</gene>
<sequence length="108" mass="11469">MTDKEVFKSMRDDIVEAKSRLEVQTSQHGVAALTTALTQANAALLLALTEPTDDAPAGVLPPEISRELLGQVVDEVFGGAIEDATVIEDIYRVIARSVAPPRTGGLEP</sequence>
<keyword evidence="2" id="KW-1185">Reference proteome</keyword>
<dbReference type="RefSeq" id="WP_150586006.1">
    <property type="nucleotide sequence ID" value="NZ_CABPSE010000012.1"/>
</dbReference>
<dbReference type="EMBL" id="CABPSE010000012">
    <property type="protein sequence ID" value="VVE27948.1"/>
    <property type="molecule type" value="Genomic_DNA"/>
</dbReference>
<protein>
    <submittedName>
        <fullName evidence="1">Uncharacterized protein</fullName>
    </submittedName>
</protein>
<dbReference type="Proteomes" id="UP000383971">
    <property type="component" value="Unassembled WGS sequence"/>
</dbReference>
<evidence type="ECO:0000313" key="1">
    <source>
        <dbReference type="EMBL" id="VVE27948.1"/>
    </source>
</evidence>
<dbReference type="AlphaFoldDB" id="A0A5E4WSZ5"/>
<reference evidence="1 2" key="1">
    <citation type="submission" date="2019-08" db="EMBL/GenBank/DDBJ databases">
        <authorList>
            <person name="Peeters C."/>
        </authorList>
    </citation>
    <scope>NUCLEOTIDE SEQUENCE [LARGE SCALE GENOMIC DNA]</scope>
    <source>
        <strain evidence="1 2">LMG 31111</strain>
    </source>
</reference>